<protein>
    <recommendedName>
        <fullName evidence="3">HEAT repeat protein</fullName>
    </recommendedName>
</protein>
<proteinExistence type="predicted"/>
<name>A0A285U6R7_9BACL</name>
<dbReference type="EMBL" id="OBQC01000003">
    <property type="protein sequence ID" value="SOC37088.1"/>
    <property type="molecule type" value="Genomic_DNA"/>
</dbReference>
<evidence type="ECO:0000313" key="1">
    <source>
        <dbReference type="EMBL" id="SOC37088.1"/>
    </source>
</evidence>
<keyword evidence="2" id="KW-1185">Reference proteome</keyword>
<dbReference type="InterPro" id="IPR011989">
    <property type="entry name" value="ARM-like"/>
</dbReference>
<dbReference type="Gene3D" id="1.25.10.10">
    <property type="entry name" value="Leucine-rich Repeat Variant"/>
    <property type="match status" value="1"/>
</dbReference>
<dbReference type="Pfam" id="PF13646">
    <property type="entry name" value="HEAT_2"/>
    <property type="match status" value="1"/>
</dbReference>
<gene>
    <name evidence="1" type="ORF">SAMN05877842_10319</name>
</gene>
<reference evidence="2" key="1">
    <citation type="submission" date="2017-08" db="EMBL/GenBank/DDBJ databases">
        <authorList>
            <person name="Varghese N."/>
            <person name="Submissions S."/>
        </authorList>
    </citation>
    <scope>NUCLEOTIDE SEQUENCE [LARGE SCALE GENOMIC DNA]</scope>
    <source>
        <strain evidence="2">JC23</strain>
    </source>
</reference>
<dbReference type="InterPro" id="IPR016024">
    <property type="entry name" value="ARM-type_fold"/>
</dbReference>
<evidence type="ECO:0008006" key="3">
    <source>
        <dbReference type="Google" id="ProtNLM"/>
    </source>
</evidence>
<organism evidence="1 2">
    <name type="scientific">Ureibacillus acetophenoni</name>
    <dbReference type="NCBI Taxonomy" id="614649"/>
    <lineage>
        <taxon>Bacteria</taxon>
        <taxon>Bacillati</taxon>
        <taxon>Bacillota</taxon>
        <taxon>Bacilli</taxon>
        <taxon>Bacillales</taxon>
        <taxon>Caryophanaceae</taxon>
        <taxon>Ureibacillus</taxon>
    </lineage>
</organism>
<dbReference type="OrthoDB" id="2776274at2"/>
<dbReference type="RefSeq" id="WP_097148679.1">
    <property type="nucleotide sequence ID" value="NZ_OBQC01000003.1"/>
</dbReference>
<evidence type="ECO:0000313" key="2">
    <source>
        <dbReference type="Proteomes" id="UP000219252"/>
    </source>
</evidence>
<accession>A0A285U6R7</accession>
<sequence length="577" mass="64823">MATISELLNQKIVKQLGGSTSPKYIDENGTENNSGMEIDVLKLKRALVEQAEAIRKESDDNILGDIFVEIEPETETNNSSKLMYQHPDVGGIEVIVDIDQLIPDMSDELIEKVVNLIKDMADTNNQKKSLDAYVALKNLGNSDTLNVLYIIFRKSVLFDFSHYTRDLLVTLVANLCAYNLKGRALLKGILNQSTVEKHVELALRSAGQIRAKEVLPEIFSIAKNEEKNHLIIICLEAIVNIRDTEAAIQFLPIISNLPDGNNRLIGQAIKVAKHFEVFEDSFIEHVYNELIQCKKRYLRPIYSEGLKSFGVRAIPILAEFMKSSDDHFHIRQCSKIIGGIKSPIASEQLRKLLVDLPHSQAEIIEGLAHTKDVENLPYLLECLQKTSRPHVKRTCIKAIADFGDISYAPALKKYLVDPETELEVIYALFRLGEKDADELFFDKMLNGTPHEQNRLENFTSLLPSKNLIQVAKKALMLPDMDSMILLSALLKPNVLPKQVGPLLNELLNREPKSTTPVRTSIYRIIGKFVGSEKELLGMDVLVKALRTEEPSVKKELENIISAVRSKGESGGIEKYKD</sequence>
<dbReference type="AlphaFoldDB" id="A0A285U6R7"/>
<dbReference type="SUPFAM" id="SSF48371">
    <property type="entry name" value="ARM repeat"/>
    <property type="match status" value="1"/>
</dbReference>
<dbReference type="Proteomes" id="UP000219252">
    <property type="component" value="Unassembled WGS sequence"/>
</dbReference>